<proteinExistence type="predicted"/>
<dbReference type="EMBL" id="ML211743">
    <property type="protein sequence ID" value="TFK80587.1"/>
    <property type="molecule type" value="Genomic_DNA"/>
</dbReference>
<feature type="region of interest" description="Disordered" evidence="1">
    <location>
        <begin position="42"/>
        <end position="89"/>
    </location>
</feature>
<gene>
    <name evidence="2" type="ORF">K466DRAFT_372966</name>
</gene>
<feature type="region of interest" description="Disordered" evidence="1">
    <location>
        <begin position="184"/>
        <end position="230"/>
    </location>
</feature>
<evidence type="ECO:0000256" key="1">
    <source>
        <dbReference type="SAM" id="MobiDB-lite"/>
    </source>
</evidence>
<evidence type="ECO:0000313" key="2">
    <source>
        <dbReference type="EMBL" id="TFK80587.1"/>
    </source>
</evidence>
<feature type="compositionally biased region" description="Basic and acidic residues" evidence="1">
    <location>
        <begin position="217"/>
        <end position="227"/>
    </location>
</feature>
<feature type="compositionally biased region" description="Polar residues" evidence="1">
    <location>
        <begin position="184"/>
        <end position="199"/>
    </location>
</feature>
<name>A0A5C3NVM9_9APHY</name>
<organism evidence="2 3">
    <name type="scientific">Polyporus arcularius HHB13444</name>
    <dbReference type="NCBI Taxonomy" id="1314778"/>
    <lineage>
        <taxon>Eukaryota</taxon>
        <taxon>Fungi</taxon>
        <taxon>Dikarya</taxon>
        <taxon>Basidiomycota</taxon>
        <taxon>Agaricomycotina</taxon>
        <taxon>Agaricomycetes</taxon>
        <taxon>Polyporales</taxon>
        <taxon>Polyporaceae</taxon>
        <taxon>Polyporus</taxon>
    </lineage>
</organism>
<dbReference type="Proteomes" id="UP000308197">
    <property type="component" value="Unassembled WGS sequence"/>
</dbReference>
<reference evidence="2 3" key="1">
    <citation type="journal article" date="2019" name="Nat. Ecol. Evol.">
        <title>Megaphylogeny resolves global patterns of mushroom evolution.</title>
        <authorList>
            <person name="Varga T."/>
            <person name="Krizsan K."/>
            <person name="Foldi C."/>
            <person name="Dima B."/>
            <person name="Sanchez-Garcia M."/>
            <person name="Sanchez-Ramirez S."/>
            <person name="Szollosi G.J."/>
            <person name="Szarkandi J.G."/>
            <person name="Papp V."/>
            <person name="Albert L."/>
            <person name="Andreopoulos W."/>
            <person name="Angelini C."/>
            <person name="Antonin V."/>
            <person name="Barry K.W."/>
            <person name="Bougher N.L."/>
            <person name="Buchanan P."/>
            <person name="Buyck B."/>
            <person name="Bense V."/>
            <person name="Catcheside P."/>
            <person name="Chovatia M."/>
            <person name="Cooper J."/>
            <person name="Damon W."/>
            <person name="Desjardin D."/>
            <person name="Finy P."/>
            <person name="Geml J."/>
            <person name="Haridas S."/>
            <person name="Hughes K."/>
            <person name="Justo A."/>
            <person name="Karasinski D."/>
            <person name="Kautmanova I."/>
            <person name="Kiss B."/>
            <person name="Kocsube S."/>
            <person name="Kotiranta H."/>
            <person name="LaButti K.M."/>
            <person name="Lechner B.E."/>
            <person name="Liimatainen K."/>
            <person name="Lipzen A."/>
            <person name="Lukacs Z."/>
            <person name="Mihaltcheva S."/>
            <person name="Morgado L.N."/>
            <person name="Niskanen T."/>
            <person name="Noordeloos M.E."/>
            <person name="Ohm R.A."/>
            <person name="Ortiz-Santana B."/>
            <person name="Ovrebo C."/>
            <person name="Racz N."/>
            <person name="Riley R."/>
            <person name="Savchenko A."/>
            <person name="Shiryaev A."/>
            <person name="Soop K."/>
            <person name="Spirin V."/>
            <person name="Szebenyi C."/>
            <person name="Tomsovsky M."/>
            <person name="Tulloss R.E."/>
            <person name="Uehling J."/>
            <person name="Grigoriev I.V."/>
            <person name="Vagvolgyi C."/>
            <person name="Papp T."/>
            <person name="Martin F.M."/>
            <person name="Miettinen O."/>
            <person name="Hibbett D.S."/>
            <person name="Nagy L.G."/>
        </authorList>
    </citation>
    <scope>NUCLEOTIDE SEQUENCE [LARGE SCALE GENOMIC DNA]</scope>
    <source>
        <strain evidence="2 3">HHB13444</strain>
    </source>
</reference>
<feature type="compositionally biased region" description="Basic residues" evidence="1">
    <location>
        <begin position="53"/>
        <end position="76"/>
    </location>
</feature>
<evidence type="ECO:0000313" key="3">
    <source>
        <dbReference type="Proteomes" id="UP000308197"/>
    </source>
</evidence>
<accession>A0A5C3NVM9</accession>
<dbReference type="AlphaFoldDB" id="A0A5C3NVM9"/>
<dbReference type="InParanoid" id="A0A5C3NVM9"/>
<keyword evidence="3" id="KW-1185">Reference proteome</keyword>
<sequence>MSRPPAGTCVRSVSVTIPSCERGFLSLCTYLPPSASTNPLLKTTVSATCPPRRSLRPRRRDRSQRSRRRATCKRPYRALAGGRSDSNRRGPHAQVCSLFPLLSPLRPSGRVHCPHFQHLTSKQTAQLAPRHTLADGSRTGLNFNHRDSHLHPHFSRTRLAIRFWGPGSGCCCCGLPGDRAASRQAETSQHATDRSTLTPSRVRCMRRDSDEGVSAKSGRDTPVDRGPRSCVPACYVNERSFRSS</sequence>
<protein>
    <submittedName>
        <fullName evidence="2">Uncharacterized protein</fullName>
    </submittedName>
</protein>